<dbReference type="RefSeq" id="WP_058264036.1">
    <property type="nucleotide sequence ID" value="NZ_CP051181.1"/>
</dbReference>
<evidence type="ECO:0000313" key="2">
    <source>
        <dbReference type="Proteomes" id="UP000051587"/>
    </source>
</evidence>
<sequence length="82" mass="9096">METDCIVELAEAFASHCGLKLSTVSTYAANDGKWLDGLKGNASCTLRKASVVIRWFSDNWPSDLEWPADIPRPKKTKQKRAA</sequence>
<accession>A0A0N7LW40</accession>
<proteinExistence type="predicted"/>
<dbReference type="STRING" id="53501.SAMN04488043_104224"/>
<keyword evidence="2" id="KW-1185">Reference proteome</keyword>
<reference evidence="1 2" key="1">
    <citation type="submission" date="2015-09" db="EMBL/GenBank/DDBJ databases">
        <authorList>
            <consortium name="Swine Surveillance"/>
        </authorList>
    </citation>
    <scope>NUCLEOTIDE SEQUENCE [LARGE SCALE GENOMIC DNA]</scope>
    <source>
        <strain evidence="1 2">CECT 4357</strain>
    </source>
</reference>
<dbReference type="EMBL" id="CYSA01000027">
    <property type="protein sequence ID" value="CUH68034.1"/>
    <property type="molecule type" value="Genomic_DNA"/>
</dbReference>
<dbReference type="AlphaFoldDB" id="A0A0N7LW40"/>
<gene>
    <name evidence="1" type="ORF">TG4357_03353</name>
</gene>
<protein>
    <submittedName>
        <fullName evidence="1">Uncharacterized protein</fullName>
    </submittedName>
</protein>
<name>A0A0N7LW40_THAGE</name>
<organism evidence="1 2">
    <name type="scientific">Thalassovita gelatinovora</name>
    <name type="common">Thalassobius gelatinovorus</name>
    <dbReference type="NCBI Taxonomy" id="53501"/>
    <lineage>
        <taxon>Bacteria</taxon>
        <taxon>Pseudomonadati</taxon>
        <taxon>Pseudomonadota</taxon>
        <taxon>Alphaproteobacteria</taxon>
        <taxon>Rhodobacterales</taxon>
        <taxon>Roseobacteraceae</taxon>
        <taxon>Thalassovita</taxon>
    </lineage>
</organism>
<evidence type="ECO:0000313" key="1">
    <source>
        <dbReference type="EMBL" id="CUH68034.1"/>
    </source>
</evidence>
<dbReference type="Proteomes" id="UP000051587">
    <property type="component" value="Unassembled WGS sequence"/>
</dbReference>
<dbReference type="OrthoDB" id="7874425at2"/>